<reference evidence="2 3" key="1">
    <citation type="journal article" date="2024" name="J Genomics">
        <title>Draft genome sequencing and assembly of Favolaschia claudopus CIRM-BRFM 2984 isolated from oak limbs.</title>
        <authorList>
            <person name="Navarro D."/>
            <person name="Drula E."/>
            <person name="Chaduli D."/>
            <person name="Cazenave R."/>
            <person name="Ahrendt S."/>
            <person name="Wang J."/>
            <person name="Lipzen A."/>
            <person name="Daum C."/>
            <person name="Barry K."/>
            <person name="Grigoriev I.V."/>
            <person name="Favel A."/>
            <person name="Rosso M.N."/>
            <person name="Martin F."/>
        </authorList>
    </citation>
    <scope>NUCLEOTIDE SEQUENCE [LARGE SCALE GENOMIC DNA]</scope>
    <source>
        <strain evidence="2 3">CIRM-BRFM 2984</strain>
    </source>
</reference>
<dbReference type="InterPro" id="IPR038921">
    <property type="entry name" value="YOR389W-like"/>
</dbReference>
<gene>
    <name evidence="2" type="ORF">R3P38DRAFT_2835450</name>
</gene>
<evidence type="ECO:0000313" key="2">
    <source>
        <dbReference type="EMBL" id="KAK7062496.1"/>
    </source>
</evidence>
<feature type="chain" id="PRO_5043710009" evidence="1">
    <location>
        <begin position="19"/>
        <end position="575"/>
    </location>
</feature>
<dbReference type="PANTHER" id="PTHR35204">
    <property type="entry name" value="YALI0A21131P"/>
    <property type="match status" value="1"/>
</dbReference>
<evidence type="ECO:0000313" key="3">
    <source>
        <dbReference type="Proteomes" id="UP001362999"/>
    </source>
</evidence>
<keyword evidence="3" id="KW-1185">Reference proteome</keyword>
<organism evidence="2 3">
    <name type="scientific">Favolaschia claudopus</name>
    <dbReference type="NCBI Taxonomy" id="2862362"/>
    <lineage>
        <taxon>Eukaryota</taxon>
        <taxon>Fungi</taxon>
        <taxon>Dikarya</taxon>
        <taxon>Basidiomycota</taxon>
        <taxon>Agaricomycotina</taxon>
        <taxon>Agaricomycetes</taxon>
        <taxon>Agaricomycetidae</taxon>
        <taxon>Agaricales</taxon>
        <taxon>Marasmiineae</taxon>
        <taxon>Mycenaceae</taxon>
        <taxon>Favolaschia</taxon>
    </lineage>
</organism>
<accession>A0AAW0EEJ5</accession>
<name>A0AAW0EEJ5_9AGAR</name>
<evidence type="ECO:0000256" key="1">
    <source>
        <dbReference type="SAM" id="SignalP"/>
    </source>
</evidence>
<dbReference type="Proteomes" id="UP001362999">
    <property type="component" value="Unassembled WGS sequence"/>
</dbReference>
<comment type="caution">
    <text evidence="2">The sequence shown here is derived from an EMBL/GenBank/DDBJ whole genome shotgun (WGS) entry which is preliminary data.</text>
</comment>
<sequence length="575" mass="66057">MRLLSDTLLLSGLVLASGAQQTHFQTHAPSLDHSDLSWNFTTPPADNTTSHFIFETVNSFLQHWPSTRYRNGHSIVPGTIPLGTLLYHGRTDDRLPTTPEWTASDPEHSLLFAGDSNATTGTLAGRYLLTFATTRPLNILYFDGSSAVKLRDSKNYGGTTDTQDLLVWGRVDPSRWVDEDQRIHDLCEWGREFGLDAYVRMEMDFEAIICDFSQGLELISTEYLAGWWTHESTPQPHSHSDPQTALQFQSRLTTPELDPFDPSFPVFDMIKFETIHAGTWHDHFPGDTRFVLDLTRFVSFYDTSLAPSLISQREGLERWDHRAAEVSDSDLKAVLDRLRSNLERRTPASGIDWQTLYRTVLQRYAQRLELVNYLLHSSTRRYTDNELAIRIQTQLRIILVPYTLHTARPAVPYIDNDASWALPIWKSCATTHTAYIHRNSNLQSRLTPSERLLLGALDDTSREICRVIVRMWAEGVHAGIDPLLPHPRGDGSRQRAGNLESLLTSWREEHSRLMTWLDWSVWVKCRPACGDEEMCYLPTWPFFLDGNRSSEPDRDDRWKRPQPRCIRKFAPYSEL</sequence>
<dbReference type="PANTHER" id="PTHR35204:SF1">
    <property type="entry name" value="ENTEROTOXIN"/>
    <property type="match status" value="1"/>
</dbReference>
<dbReference type="EMBL" id="JAWWNJ010000002">
    <property type="protein sequence ID" value="KAK7062496.1"/>
    <property type="molecule type" value="Genomic_DNA"/>
</dbReference>
<protein>
    <submittedName>
        <fullName evidence="2">Uncharacterized protein</fullName>
    </submittedName>
</protein>
<dbReference type="AlphaFoldDB" id="A0AAW0EEJ5"/>
<feature type="signal peptide" evidence="1">
    <location>
        <begin position="1"/>
        <end position="18"/>
    </location>
</feature>
<keyword evidence="1" id="KW-0732">Signal</keyword>
<proteinExistence type="predicted"/>